<sequence>MLENICGNDYIKLLPFERIQPLAFIQVALNSDSADTFKDLGALWIEFDRAYIALTIVSQEAKNCARTRAKLQHSFFFPS</sequence>
<name>A0A916UUC1_9BURK</name>
<organism evidence="1 2">
    <name type="scientific">Undibacterium terreum</name>
    <dbReference type="NCBI Taxonomy" id="1224302"/>
    <lineage>
        <taxon>Bacteria</taxon>
        <taxon>Pseudomonadati</taxon>
        <taxon>Pseudomonadota</taxon>
        <taxon>Betaproteobacteria</taxon>
        <taxon>Burkholderiales</taxon>
        <taxon>Oxalobacteraceae</taxon>
        <taxon>Undibacterium</taxon>
    </lineage>
</organism>
<reference evidence="1" key="2">
    <citation type="submission" date="2020-09" db="EMBL/GenBank/DDBJ databases">
        <authorList>
            <person name="Sun Q."/>
            <person name="Zhou Y."/>
        </authorList>
    </citation>
    <scope>NUCLEOTIDE SEQUENCE</scope>
    <source>
        <strain evidence="1">CGMCC 1.10998</strain>
    </source>
</reference>
<dbReference type="AlphaFoldDB" id="A0A916UUC1"/>
<protein>
    <submittedName>
        <fullName evidence="1">Uncharacterized protein</fullName>
    </submittedName>
</protein>
<evidence type="ECO:0000313" key="1">
    <source>
        <dbReference type="EMBL" id="GGC87412.1"/>
    </source>
</evidence>
<evidence type="ECO:0000313" key="2">
    <source>
        <dbReference type="Proteomes" id="UP000637423"/>
    </source>
</evidence>
<keyword evidence="2" id="KW-1185">Reference proteome</keyword>
<dbReference type="EMBL" id="BMED01000004">
    <property type="protein sequence ID" value="GGC87412.1"/>
    <property type="molecule type" value="Genomic_DNA"/>
</dbReference>
<reference evidence="1" key="1">
    <citation type="journal article" date="2014" name="Int. J. Syst. Evol. Microbiol.">
        <title>Complete genome sequence of Corynebacterium casei LMG S-19264T (=DSM 44701T), isolated from a smear-ripened cheese.</title>
        <authorList>
            <consortium name="US DOE Joint Genome Institute (JGI-PGF)"/>
            <person name="Walter F."/>
            <person name="Albersmeier A."/>
            <person name="Kalinowski J."/>
            <person name="Ruckert C."/>
        </authorList>
    </citation>
    <scope>NUCLEOTIDE SEQUENCE</scope>
    <source>
        <strain evidence="1">CGMCC 1.10998</strain>
    </source>
</reference>
<gene>
    <name evidence="1" type="ORF">GCM10011396_38320</name>
</gene>
<dbReference type="Proteomes" id="UP000637423">
    <property type="component" value="Unassembled WGS sequence"/>
</dbReference>
<comment type="caution">
    <text evidence="1">The sequence shown here is derived from an EMBL/GenBank/DDBJ whole genome shotgun (WGS) entry which is preliminary data.</text>
</comment>
<accession>A0A916UUC1</accession>
<proteinExistence type="predicted"/>